<evidence type="ECO:0000256" key="6">
    <source>
        <dbReference type="ARBA" id="ARBA00022840"/>
    </source>
</evidence>
<sequence length="104" mass="10984">MSAVLVLNAGSSSLKFQVVDPETGEAHAKGIVERVGSKGSTISVTVDGEESETSASAPDHGAGDGADADDAGRPRRRPRVVRAGRRRSPGRARRTLAHRADRRR</sequence>
<keyword evidence="9" id="KW-1185">Reference proteome</keyword>
<feature type="compositionally biased region" description="Basic residues" evidence="7">
    <location>
        <begin position="74"/>
        <end position="104"/>
    </location>
</feature>
<reference evidence="9" key="1">
    <citation type="submission" date="2015-03" db="EMBL/GenBank/DDBJ databases">
        <title>Luteipulveratus halotolerans sp. nov., a novel actinobacterium (Dermacoccaceae) from Sarawak, Malaysia.</title>
        <authorList>
            <person name="Juboi H."/>
            <person name="Basik A."/>
            <person name="Shamsul S.S."/>
            <person name="Arnold P."/>
            <person name="Schmitt E.K."/>
            <person name="Sanglier J.-J."/>
            <person name="Yeo T."/>
        </authorList>
    </citation>
    <scope>NUCLEOTIDE SEQUENCE [LARGE SCALE GENOMIC DNA]</scope>
    <source>
        <strain evidence="9">C296001</strain>
    </source>
</reference>
<evidence type="ECO:0000313" key="9">
    <source>
        <dbReference type="Proteomes" id="UP000037397"/>
    </source>
</evidence>
<dbReference type="InterPro" id="IPR023865">
    <property type="entry name" value="Aliphatic_acid_kinase_CS"/>
</dbReference>
<keyword evidence="5" id="KW-0418">Kinase</keyword>
<evidence type="ECO:0000256" key="5">
    <source>
        <dbReference type="ARBA" id="ARBA00022777"/>
    </source>
</evidence>
<dbReference type="AlphaFoldDB" id="A0A0L6CDU3"/>
<keyword evidence="3" id="KW-0808">Transferase</keyword>
<evidence type="ECO:0000256" key="1">
    <source>
        <dbReference type="ARBA" id="ARBA00008748"/>
    </source>
</evidence>
<dbReference type="EMBL" id="LAIR01000002">
    <property type="protein sequence ID" value="KNX35962.1"/>
    <property type="molecule type" value="Genomic_DNA"/>
</dbReference>
<accession>A0A0L6CDU3</accession>
<proteinExistence type="inferred from homology"/>
<name>A0A0L6CDU3_9MICO</name>
<keyword evidence="4" id="KW-0547">Nucleotide-binding</keyword>
<evidence type="ECO:0000256" key="7">
    <source>
        <dbReference type="SAM" id="MobiDB-lite"/>
    </source>
</evidence>
<dbReference type="InterPro" id="IPR043129">
    <property type="entry name" value="ATPase_NBD"/>
</dbReference>
<dbReference type="Proteomes" id="UP000037397">
    <property type="component" value="Unassembled WGS sequence"/>
</dbReference>
<organism evidence="8 9">
    <name type="scientific">Luteipulveratus halotolerans</name>
    <dbReference type="NCBI Taxonomy" id="1631356"/>
    <lineage>
        <taxon>Bacteria</taxon>
        <taxon>Bacillati</taxon>
        <taxon>Actinomycetota</taxon>
        <taxon>Actinomycetes</taxon>
        <taxon>Micrococcales</taxon>
        <taxon>Dermacoccaceae</taxon>
        <taxon>Luteipulveratus</taxon>
    </lineage>
</organism>
<comment type="similarity">
    <text evidence="1">Belongs to the acetokinase family.</text>
</comment>
<dbReference type="PROSITE" id="PS01075">
    <property type="entry name" value="ACETATE_KINASE_1"/>
    <property type="match status" value="1"/>
</dbReference>
<keyword evidence="6" id="KW-0067">ATP-binding</keyword>
<dbReference type="Gene3D" id="3.30.420.40">
    <property type="match status" value="1"/>
</dbReference>
<evidence type="ECO:0000256" key="4">
    <source>
        <dbReference type="ARBA" id="ARBA00022741"/>
    </source>
</evidence>
<dbReference type="GO" id="GO:0005524">
    <property type="term" value="F:ATP binding"/>
    <property type="evidence" value="ECO:0007669"/>
    <property type="project" value="UniProtKB-KW"/>
</dbReference>
<dbReference type="InterPro" id="IPR000890">
    <property type="entry name" value="Aliphatic_acid_kin_short-chain"/>
</dbReference>
<dbReference type="GO" id="GO:0047761">
    <property type="term" value="F:butyrate kinase activity"/>
    <property type="evidence" value="ECO:0007669"/>
    <property type="project" value="UniProtKB-EC"/>
</dbReference>
<dbReference type="STRING" id="1631356.VV01_00390"/>
<gene>
    <name evidence="8" type="ORF">VV01_00390</name>
</gene>
<dbReference type="EC" id="2.7.2.7" evidence="2"/>
<evidence type="ECO:0000256" key="3">
    <source>
        <dbReference type="ARBA" id="ARBA00022679"/>
    </source>
</evidence>
<dbReference type="Pfam" id="PF00871">
    <property type="entry name" value="Acetate_kinase"/>
    <property type="match status" value="1"/>
</dbReference>
<dbReference type="SUPFAM" id="SSF53067">
    <property type="entry name" value="Actin-like ATPase domain"/>
    <property type="match status" value="1"/>
</dbReference>
<evidence type="ECO:0000313" key="8">
    <source>
        <dbReference type="EMBL" id="KNX35962.1"/>
    </source>
</evidence>
<evidence type="ECO:0000256" key="2">
    <source>
        <dbReference type="ARBA" id="ARBA00013069"/>
    </source>
</evidence>
<comment type="caution">
    <text evidence="8">The sequence shown here is derived from an EMBL/GenBank/DDBJ whole genome shotgun (WGS) entry which is preliminary data.</text>
</comment>
<feature type="region of interest" description="Disordered" evidence="7">
    <location>
        <begin position="38"/>
        <end position="104"/>
    </location>
</feature>
<protein>
    <recommendedName>
        <fullName evidence="2">butyrate kinase</fullName>
        <ecNumber evidence="2">2.7.2.7</ecNumber>
    </recommendedName>
</protein>